<dbReference type="SUPFAM" id="SSF56935">
    <property type="entry name" value="Porins"/>
    <property type="match status" value="1"/>
</dbReference>
<dbReference type="EMBL" id="BARU01007468">
    <property type="protein sequence ID" value="GAH45443.1"/>
    <property type="molecule type" value="Genomic_DNA"/>
</dbReference>
<evidence type="ECO:0000313" key="9">
    <source>
        <dbReference type="EMBL" id="GAH45443.1"/>
    </source>
</evidence>
<dbReference type="GO" id="GO:0044718">
    <property type="term" value="P:siderophore transmembrane transport"/>
    <property type="evidence" value="ECO:0007669"/>
    <property type="project" value="TreeGrafter"/>
</dbReference>
<comment type="subcellular location">
    <subcellularLocation>
        <location evidence="1">Cell outer membrane</location>
        <topology evidence="1">Multi-pass membrane protein</topology>
    </subcellularLocation>
</comment>
<evidence type="ECO:0000256" key="7">
    <source>
        <dbReference type="ARBA" id="ARBA00023237"/>
    </source>
</evidence>
<organism evidence="9">
    <name type="scientific">marine sediment metagenome</name>
    <dbReference type="NCBI Taxonomy" id="412755"/>
    <lineage>
        <taxon>unclassified sequences</taxon>
        <taxon>metagenomes</taxon>
        <taxon>ecological metagenomes</taxon>
    </lineage>
</organism>
<dbReference type="PANTHER" id="PTHR30069">
    <property type="entry name" value="TONB-DEPENDENT OUTER MEMBRANE RECEPTOR"/>
    <property type="match status" value="1"/>
</dbReference>
<dbReference type="PANTHER" id="PTHR30069:SF53">
    <property type="entry name" value="COLICIN I RECEPTOR-RELATED"/>
    <property type="match status" value="1"/>
</dbReference>
<dbReference type="GO" id="GO:0015344">
    <property type="term" value="F:siderophore uptake transmembrane transporter activity"/>
    <property type="evidence" value="ECO:0007669"/>
    <property type="project" value="TreeGrafter"/>
</dbReference>
<evidence type="ECO:0000256" key="4">
    <source>
        <dbReference type="ARBA" id="ARBA00022729"/>
    </source>
</evidence>
<evidence type="ECO:0000259" key="8">
    <source>
        <dbReference type="Pfam" id="PF00593"/>
    </source>
</evidence>
<dbReference type="Pfam" id="PF00593">
    <property type="entry name" value="TonB_dep_Rec_b-barrel"/>
    <property type="match status" value="1"/>
</dbReference>
<dbReference type="InterPro" id="IPR039426">
    <property type="entry name" value="TonB-dep_rcpt-like"/>
</dbReference>
<dbReference type="InterPro" id="IPR036942">
    <property type="entry name" value="Beta-barrel_TonB_sf"/>
</dbReference>
<dbReference type="PROSITE" id="PS01156">
    <property type="entry name" value="TONB_DEPENDENT_REC_2"/>
    <property type="match status" value="1"/>
</dbReference>
<keyword evidence="6" id="KW-0472">Membrane</keyword>
<evidence type="ECO:0000256" key="5">
    <source>
        <dbReference type="ARBA" id="ARBA00023077"/>
    </source>
</evidence>
<feature type="non-terminal residue" evidence="9">
    <location>
        <position position="1"/>
    </location>
</feature>
<keyword evidence="3" id="KW-0812">Transmembrane</keyword>
<dbReference type="Gene3D" id="2.40.170.20">
    <property type="entry name" value="TonB-dependent receptor, beta-barrel domain"/>
    <property type="match status" value="1"/>
</dbReference>
<keyword evidence="7" id="KW-0998">Cell outer membrane</keyword>
<protein>
    <recommendedName>
        <fullName evidence="8">TonB-dependent receptor-like beta-barrel domain-containing protein</fullName>
    </recommendedName>
</protein>
<dbReference type="PROSITE" id="PS52016">
    <property type="entry name" value="TONB_DEPENDENT_REC_3"/>
    <property type="match status" value="1"/>
</dbReference>
<feature type="domain" description="TonB-dependent receptor-like beta-barrel" evidence="8">
    <location>
        <begin position="18"/>
        <end position="312"/>
    </location>
</feature>
<dbReference type="InterPro" id="IPR000531">
    <property type="entry name" value="Beta-barrel_TonB"/>
</dbReference>
<name>X1HJF4_9ZZZZ</name>
<proteinExistence type="predicted"/>
<keyword evidence="5" id="KW-0798">TonB box</keyword>
<reference evidence="9" key="1">
    <citation type="journal article" date="2014" name="Front. Microbiol.">
        <title>High frequency of phylogenetically diverse reductive dehalogenase-homologous genes in deep subseafloor sedimentary metagenomes.</title>
        <authorList>
            <person name="Kawai M."/>
            <person name="Futagami T."/>
            <person name="Toyoda A."/>
            <person name="Takaki Y."/>
            <person name="Nishi S."/>
            <person name="Hori S."/>
            <person name="Arai W."/>
            <person name="Tsubouchi T."/>
            <person name="Morono Y."/>
            <person name="Uchiyama I."/>
            <person name="Ito T."/>
            <person name="Fujiyama A."/>
            <person name="Inagaki F."/>
            <person name="Takami H."/>
        </authorList>
    </citation>
    <scope>NUCLEOTIDE SEQUENCE</scope>
    <source>
        <strain evidence="9">Expedition CK06-06</strain>
    </source>
</reference>
<accession>X1HJF4</accession>
<gene>
    <name evidence="9" type="ORF">S03H2_14708</name>
</gene>
<sequence length="360" mass="39913">SFYRFEQKFDLNNNALGLGLSGPPGELYLDTIYDEETTGGSGRLVWTHGVHTAVLGVDVDRGKLDQTINAGSVLQSMGVPATSATHPDIDLWAIYANDTIVIGRWSVTPGIRYDYNSITGSFTSPSLGVTYRLGEDFILRASVAKGFTIPPLSWTSGGGLFLDPNPALDPEEVWSYQAGFESSAAPYLWIKGTVFRHELENALIVDLFGAGPPTFNDLVINKGEIMRQGFELEAETVPMHNLSFLAGFAYVDLKPANERGSTGIYTYNIGARYEDKNSFRALLLGHYIWWDFDAPSKALWGANYDDFIWDLNLNKGIYAKEKIKTELFLTAHNLFDGAQYTFGDSKNPGRWIEAGIRVKF</sequence>
<evidence type="ECO:0000256" key="3">
    <source>
        <dbReference type="ARBA" id="ARBA00022692"/>
    </source>
</evidence>
<dbReference type="AlphaFoldDB" id="X1HJF4"/>
<keyword evidence="2" id="KW-0813">Transport</keyword>
<evidence type="ECO:0000256" key="1">
    <source>
        <dbReference type="ARBA" id="ARBA00004571"/>
    </source>
</evidence>
<dbReference type="GO" id="GO:0009279">
    <property type="term" value="C:cell outer membrane"/>
    <property type="evidence" value="ECO:0007669"/>
    <property type="project" value="UniProtKB-SubCell"/>
</dbReference>
<evidence type="ECO:0000256" key="6">
    <source>
        <dbReference type="ARBA" id="ARBA00023136"/>
    </source>
</evidence>
<comment type="caution">
    <text evidence="9">The sequence shown here is derived from an EMBL/GenBank/DDBJ whole genome shotgun (WGS) entry which is preliminary data.</text>
</comment>
<evidence type="ECO:0000256" key="2">
    <source>
        <dbReference type="ARBA" id="ARBA00022448"/>
    </source>
</evidence>
<keyword evidence="4" id="KW-0732">Signal</keyword>
<dbReference type="InterPro" id="IPR010917">
    <property type="entry name" value="TonB_rcpt_CS"/>
</dbReference>